<reference evidence="2 3" key="1">
    <citation type="journal article" date="2014" name="PLoS ONE">
        <title>The first complete genome sequence of the class fimbriimonadia in the phylum armatimonadetes.</title>
        <authorList>
            <person name="Hu Z.Y."/>
            <person name="Wang Y.Z."/>
            <person name="Im W.T."/>
            <person name="Wang S.Y."/>
            <person name="Zhao G.P."/>
            <person name="Zheng H.J."/>
            <person name="Quan Z.X."/>
        </authorList>
    </citation>
    <scope>NUCLEOTIDE SEQUENCE [LARGE SCALE GENOMIC DNA]</scope>
    <source>
        <strain evidence="2">Gsoil 348</strain>
    </source>
</reference>
<evidence type="ECO:0000256" key="1">
    <source>
        <dbReference type="SAM" id="Phobius"/>
    </source>
</evidence>
<dbReference type="KEGG" id="fgi:OP10G_2268"/>
<organism evidence="2 3">
    <name type="scientific">Fimbriimonas ginsengisoli Gsoil 348</name>
    <dbReference type="NCBI Taxonomy" id="661478"/>
    <lineage>
        <taxon>Bacteria</taxon>
        <taxon>Bacillati</taxon>
        <taxon>Armatimonadota</taxon>
        <taxon>Fimbriimonadia</taxon>
        <taxon>Fimbriimonadales</taxon>
        <taxon>Fimbriimonadaceae</taxon>
        <taxon>Fimbriimonas</taxon>
    </lineage>
</organism>
<protein>
    <submittedName>
        <fullName evidence="2">Uncharacterized protein</fullName>
    </submittedName>
</protein>
<keyword evidence="1" id="KW-0812">Transmembrane</keyword>
<dbReference type="HOGENOM" id="CLU_603751_0_0_0"/>
<dbReference type="Proteomes" id="UP000027982">
    <property type="component" value="Chromosome"/>
</dbReference>
<keyword evidence="3" id="KW-1185">Reference proteome</keyword>
<feature type="transmembrane region" description="Helical" evidence="1">
    <location>
        <begin position="338"/>
        <end position="357"/>
    </location>
</feature>
<feature type="transmembrane region" description="Helical" evidence="1">
    <location>
        <begin position="303"/>
        <end position="326"/>
    </location>
</feature>
<dbReference type="STRING" id="661478.OP10G_2268"/>
<dbReference type="eggNOG" id="ENOG5033G0I">
    <property type="taxonomic scope" value="Bacteria"/>
</dbReference>
<sequence length="453" mass="50319">MLDIRPVALQLAELDLSPLRNTIERHGFWEQGQGSLTWRDSLELYDGLREPLGVLASSDIFKSIPQVWAERISSVSQALLTTVNNVQNIGPSGADPWNFGGHLSNLHEVLVLMGLVTPSGVIPKSGGLTLRKRAQVEDHERSIYAAKVELEEMLAQARLNLNELAAVEQRASQTIEVTNQHRARAELAATQALELSEEARELTASIHSLRTSIESSRELAEKAADAAASSRQLLSATVAEVAALTEKLDTMIVTSNENVKSDREWIAERNKTLAALTKQIEDRLVKATNAGLFHAFDTRRKGLALAVWLPFAVGFLSLIVGGSLAFRLLNESGTITTLSTAKALVTAPLFYAAFFALRQFTRERRLQEEYAFRSAISVSLEPYRQLIVDHCDMETPEGQKLHNEFIVGQMNRIFDSPTDRVFGEPRFRQVSDTKIISSFLDEVKKMSEIVKLK</sequence>
<proteinExistence type="predicted"/>
<dbReference type="RefSeq" id="WP_025225802.1">
    <property type="nucleotide sequence ID" value="NZ_CP007139.1"/>
</dbReference>
<dbReference type="OrthoDB" id="5500487at2"/>
<gene>
    <name evidence="2" type="ORF">OP10G_2268</name>
</gene>
<dbReference type="AlphaFoldDB" id="A0A068NQE4"/>
<keyword evidence="1" id="KW-1133">Transmembrane helix</keyword>
<dbReference type="EMBL" id="CP007139">
    <property type="protein sequence ID" value="AIE85636.1"/>
    <property type="molecule type" value="Genomic_DNA"/>
</dbReference>
<accession>A0A068NQE4</accession>
<evidence type="ECO:0000313" key="2">
    <source>
        <dbReference type="EMBL" id="AIE85636.1"/>
    </source>
</evidence>
<keyword evidence="1" id="KW-0472">Membrane</keyword>
<evidence type="ECO:0000313" key="3">
    <source>
        <dbReference type="Proteomes" id="UP000027982"/>
    </source>
</evidence>
<name>A0A068NQE4_FIMGI</name>